<keyword evidence="3" id="KW-0812">Transmembrane</keyword>
<comment type="similarity">
    <text evidence="1">Belongs to the protein kinase superfamily. ADCK protein kinase family.</text>
</comment>
<dbReference type="AlphaFoldDB" id="A0A2Z3YNR0"/>
<feature type="region of interest" description="Disordered" evidence="2">
    <location>
        <begin position="466"/>
        <end position="487"/>
    </location>
</feature>
<gene>
    <name evidence="5" type="primary">ubiB_1</name>
    <name evidence="5" type="ORF">Csp1_00540</name>
</gene>
<name>A0A2Z3YNR0_9CORY</name>
<dbReference type="Pfam" id="PF03109">
    <property type="entry name" value="ABC1"/>
    <property type="match status" value="1"/>
</dbReference>
<keyword evidence="5" id="KW-0808">Transferase</keyword>
<feature type="transmembrane region" description="Helical" evidence="3">
    <location>
        <begin position="120"/>
        <end position="144"/>
    </location>
</feature>
<evidence type="ECO:0000259" key="4">
    <source>
        <dbReference type="Pfam" id="PF03109"/>
    </source>
</evidence>
<dbReference type="InterPro" id="IPR004147">
    <property type="entry name" value="ABC1_dom"/>
</dbReference>
<keyword evidence="6" id="KW-1185">Reference proteome</keyword>
<evidence type="ECO:0000256" key="3">
    <source>
        <dbReference type="SAM" id="Phobius"/>
    </source>
</evidence>
<evidence type="ECO:0000256" key="1">
    <source>
        <dbReference type="ARBA" id="ARBA00009670"/>
    </source>
</evidence>
<dbReference type="STRING" id="1737425.GCA_900049755_01837"/>
<reference evidence="6" key="1">
    <citation type="submission" date="2017-11" db="EMBL/GenBank/DDBJ databases">
        <title>Otitis media/interna in a cat caused by the recently described species Corynebacterium provencense.</title>
        <authorList>
            <person name="Kittl S."/>
            <person name="Brodard I."/>
            <person name="Rychener L."/>
            <person name="Jores J."/>
            <person name="Roosje P."/>
            <person name="Gobeli Brawand S."/>
        </authorList>
    </citation>
    <scope>NUCLEOTIDE SEQUENCE [LARGE SCALE GENOMIC DNA]</scope>
    <source>
        <strain evidence="6">17KM38</strain>
    </source>
</reference>
<dbReference type="InterPro" id="IPR050154">
    <property type="entry name" value="UbiB_kinase"/>
</dbReference>
<feature type="transmembrane region" description="Helical" evidence="3">
    <location>
        <begin position="80"/>
        <end position="100"/>
    </location>
</feature>
<dbReference type="KEGG" id="cpre:Csp1_00540"/>
<keyword evidence="3" id="KW-1133">Transmembrane helix</keyword>
<dbReference type="PANTHER" id="PTHR10566:SF113">
    <property type="entry name" value="PROTEIN ACTIVITY OF BC1 COMPLEX KINASE 7, CHLOROPLASTIC"/>
    <property type="match status" value="1"/>
</dbReference>
<dbReference type="Proteomes" id="UP000247696">
    <property type="component" value="Chromosome"/>
</dbReference>
<keyword evidence="3" id="KW-0472">Membrane</keyword>
<proteinExistence type="inferred from homology"/>
<evidence type="ECO:0000313" key="5">
    <source>
        <dbReference type="EMBL" id="AWT24891.1"/>
    </source>
</evidence>
<feature type="domain" description="ABC1 atypical kinase-like" evidence="4">
    <location>
        <begin position="254"/>
        <end position="528"/>
    </location>
</feature>
<accession>A0A2Z3YNR0</accession>
<feature type="transmembrane region" description="Helical" evidence="3">
    <location>
        <begin position="683"/>
        <end position="710"/>
    </location>
</feature>
<dbReference type="InterPro" id="IPR011009">
    <property type="entry name" value="Kinase-like_dom_sf"/>
</dbReference>
<feature type="transmembrane region" description="Helical" evidence="3">
    <location>
        <begin position="722"/>
        <end position="741"/>
    </location>
</feature>
<dbReference type="PANTHER" id="PTHR10566">
    <property type="entry name" value="CHAPERONE-ACTIVITY OF BC1 COMPLEX CABC1 -RELATED"/>
    <property type="match status" value="1"/>
</dbReference>
<dbReference type="EMBL" id="CP024988">
    <property type="protein sequence ID" value="AWT24891.1"/>
    <property type="molecule type" value="Genomic_DNA"/>
</dbReference>
<dbReference type="SUPFAM" id="SSF56112">
    <property type="entry name" value="Protein kinase-like (PK-like)"/>
    <property type="match status" value="1"/>
</dbReference>
<feature type="transmembrane region" description="Helical" evidence="3">
    <location>
        <begin position="44"/>
        <end position="68"/>
    </location>
</feature>
<evidence type="ECO:0000313" key="6">
    <source>
        <dbReference type="Proteomes" id="UP000247696"/>
    </source>
</evidence>
<dbReference type="CDD" id="cd05121">
    <property type="entry name" value="ABC1_ADCK3-like"/>
    <property type="match status" value="1"/>
</dbReference>
<sequence>MVRVAGVVGDYAGSLRTMLTDVSTVSPYPATAAGTGTASVATWLLVPLLLVVGVVALAAVTWLLATVMRRILGVPVGRPRSLLVALAVSLATGGLVYLAVRQFFSGGDGDGSWGDSVDPGPAVILAGIALLWMLGFGAAALTVLELVVPTGSVGLGGGPLARLSGLRDARARNRRYREVAAVFVRHGLTSGRSLFPGGRSGERSGDGHSDRTARLARSFREALEECGTTFVKLGQNLSTREASLPPEFTRELSRLQTSASPAPWPVIRDALEDALGEDPEKVFAGVDHEPMAAASVAQVHRARLRDGTPVVLKVQRPGVVEEVTRDSDIVMRICARLERSTRWAREMGLYRLAASFTATLAEELDYRTEASNMRQMAEPVAATGIVMPEVHDRYSSRRLLVMDELTGTPLGSAGGELAAMSAEDRRRLGDLLMASSLRQMMGHGVFQADPHPGNILLMHDVTVQSGSSRDRSGHLGPVTLEASSSTQETTVRETGLGMLDFGAVGHLDAGDRTALASVFAAIDHGDSRILTDALLGLMDRPDDLDVRALQRSVGVLLARYRGGVRRGGGTALFTQLTRMFSNYRLVVPETVAVALRSLAELEGTLRVLDPDYPLVDTARTEGSRLVREQFRPGGLKDAAEGMLLESLPLLRDLPRRVSGIADDLQEGRLSVSMRLFRNPGDRAFLTGLLQQVTVALVAGACVLGGVMLIAFGDGGPVLVERLTWHAAMGYVVLFCGFLMSLRTVAMVLFRPGQGSGTGTGPQEF</sequence>
<organism evidence="5 6">
    <name type="scientific">Corynebacterium provencense</name>
    <dbReference type="NCBI Taxonomy" id="1737425"/>
    <lineage>
        <taxon>Bacteria</taxon>
        <taxon>Bacillati</taxon>
        <taxon>Actinomycetota</taxon>
        <taxon>Actinomycetes</taxon>
        <taxon>Mycobacteriales</taxon>
        <taxon>Corynebacteriaceae</taxon>
        <taxon>Corynebacterium</taxon>
    </lineage>
</organism>
<evidence type="ECO:0000256" key="2">
    <source>
        <dbReference type="SAM" id="MobiDB-lite"/>
    </source>
</evidence>
<protein>
    <recommendedName>
        <fullName evidence="4">ABC1 atypical kinase-like domain-containing protein</fullName>
    </recommendedName>
</protein>
<dbReference type="GO" id="GO:0016740">
    <property type="term" value="F:transferase activity"/>
    <property type="evidence" value="ECO:0007669"/>
    <property type="project" value="UniProtKB-KW"/>
</dbReference>